<dbReference type="PROSITE" id="PS50287">
    <property type="entry name" value="SRCR_2"/>
    <property type="match status" value="7"/>
</dbReference>
<name>A0A3B1K859_ASTMX</name>
<dbReference type="Ensembl" id="ENSAMXT00000038146.1">
    <property type="protein sequence ID" value="ENSAMXP00000050265.1"/>
    <property type="gene ID" value="ENSAMXG00000043759.1"/>
</dbReference>
<dbReference type="Bgee" id="ENSAMXG00000043759">
    <property type="expression patterns" value="Expressed in liver and 4 other cell types or tissues"/>
</dbReference>
<dbReference type="GeneTree" id="ENSGT00940000163299"/>
<keyword evidence="8" id="KW-1133">Transmembrane helix</keyword>
<feature type="disulfide bond" evidence="12">
    <location>
        <begin position="745"/>
        <end position="755"/>
    </location>
</feature>
<feature type="domain" description="SRCR" evidence="13">
    <location>
        <begin position="131"/>
        <end position="212"/>
    </location>
</feature>
<evidence type="ECO:0000256" key="12">
    <source>
        <dbReference type="PROSITE-ProRule" id="PRU00196"/>
    </source>
</evidence>
<feature type="disulfide bond" evidence="12">
    <location>
        <begin position="253"/>
        <end position="314"/>
    </location>
</feature>
<evidence type="ECO:0000256" key="9">
    <source>
        <dbReference type="ARBA" id="ARBA00023136"/>
    </source>
</evidence>
<feature type="domain" description="SRCR" evidence="13">
    <location>
        <begin position="463"/>
        <end position="563"/>
    </location>
</feature>
<dbReference type="Gene3D" id="3.10.250.10">
    <property type="entry name" value="SRCR-like domain"/>
    <property type="match status" value="7"/>
</dbReference>
<feature type="domain" description="SRCR" evidence="13">
    <location>
        <begin position="676"/>
        <end position="774"/>
    </location>
</feature>
<feature type="disulfide bond" evidence="12">
    <location>
        <begin position="284"/>
        <end position="294"/>
    </location>
</feature>
<feature type="disulfide bond" evidence="12">
    <location>
        <begin position="600"/>
        <end position="661"/>
    </location>
</feature>
<reference evidence="15" key="2">
    <citation type="journal article" date="2014" name="Nat. Commun.">
        <title>The cavefish genome reveals candidate genes for eye loss.</title>
        <authorList>
            <person name="McGaugh S.E."/>
            <person name="Gross J.B."/>
            <person name="Aken B."/>
            <person name="Blin M."/>
            <person name="Borowsky R."/>
            <person name="Chalopin D."/>
            <person name="Hinaux H."/>
            <person name="Jeffery W.R."/>
            <person name="Keene A."/>
            <person name="Ma L."/>
            <person name="Minx P."/>
            <person name="Murphy D."/>
            <person name="O'Quin K.E."/>
            <person name="Retaux S."/>
            <person name="Rohner N."/>
            <person name="Searle S.M."/>
            <person name="Stahl B.A."/>
            <person name="Tabin C."/>
            <person name="Volff J.N."/>
            <person name="Yoshizawa M."/>
            <person name="Warren W.C."/>
        </authorList>
    </citation>
    <scope>NUCLEOTIDE SEQUENCE [LARGE SCALE GENOMIC DNA]</scope>
    <source>
        <strain evidence="15">female</strain>
    </source>
</reference>
<evidence type="ECO:0000256" key="10">
    <source>
        <dbReference type="ARBA" id="ARBA00023157"/>
    </source>
</evidence>
<evidence type="ECO:0000313" key="14">
    <source>
        <dbReference type="Ensembl" id="ENSAMXP00000050265.1"/>
    </source>
</evidence>
<sequence>MNKLCGDKRYVNCLIKEQLCCNAFLSAFIYTSTTAVRDSLSLRNYISKRASRVEVRNGDIWVTVCDADFNQQDAEVVCRELDCGSPVEVLGAAAFGRGEGQVWSEELQSRVNESQIHFCPKSSSLKHNCGARLVDGGSRCAGIVEVFHDDQWGNVCSNGWDMHGASVVCRELGCGEALDSSVDCRGSESSLKYCTWGKRVCYHVEVAGVICHRQSRLIGGFHQCSGRVEVHHGKTWVTVCDADFNQQDAEVVCRELGCGSPVEVLGAAAFGRGEGQVWSEELQCRGNESQIEFCPTSSSLKDNCSHDNDVGLVCSGKVLIKSHSGSADEWLRLLFWSSGAPVPHVLCAQLKCGSAVAVLGSDWFGEGSGRIWADVFDCQGNETHLSKCPISSWSRTACSHKQDAGVICNGKFLYITCSGKSFLLFILIQSYVLCICSGISPLIIQSHSVCVSVGKFNRVHSSIRLVGSGGDCAGRLEVFHSGSWGTVSDELWDIEDAQVVCRQLQCGVALSDPVPARFGSGTGPIWLNEVECEGNESSLWNCRYQLCGEDECGHKDDVGVVCSEIRLTEGCEGNLEVFYNGTWGNVCVNGMDEETVSLICRELNCGRTGSERANKARVESAPNWLDDVKCRKHDSTLFHCPSSPWGQNTCDSKNEVAQIICSGRTLALKMETHLPLRLRGGEGSCSGWLEVYHNAVWGSVCGDLWDIRDAQVVCRQLGCGPALSANRSAADGSGGGTIWMNRVKCRGNEIHLWDCPHSLKIHTDCSHSAGVTCAEHFSIGCHSKAIQTGTFFKVYTRILELTIVD</sequence>
<keyword evidence="15" id="KW-1185">Reference proteome</keyword>
<comment type="subcellular location">
    <subcellularLocation>
        <location evidence="1">Cell membrane</location>
        <topology evidence="1">Single-pass type I membrane protein</topology>
    </subcellularLocation>
    <subcellularLocation>
        <location evidence="2">Secreted</location>
    </subcellularLocation>
</comment>
<reference evidence="14" key="3">
    <citation type="submission" date="2025-08" db="UniProtKB">
        <authorList>
            <consortium name="Ensembl"/>
        </authorList>
    </citation>
    <scope>IDENTIFICATION</scope>
</reference>
<evidence type="ECO:0000256" key="3">
    <source>
        <dbReference type="ARBA" id="ARBA00022475"/>
    </source>
</evidence>
<feature type="disulfide bond" evidence="12">
    <location>
        <begin position="347"/>
        <end position="408"/>
    </location>
</feature>
<feature type="disulfide bond" evidence="12">
    <location>
        <begin position="240"/>
        <end position="304"/>
    </location>
</feature>
<dbReference type="Pfam" id="PF00530">
    <property type="entry name" value="SRCR"/>
    <property type="match status" value="7"/>
</dbReference>
<evidence type="ECO:0000256" key="11">
    <source>
        <dbReference type="ARBA" id="ARBA00023180"/>
    </source>
</evidence>
<feature type="domain" description="SRCR" evidence="13">
    <location>
        <begin position="314"/>
        <end position="409"/>
    </location>
</feature>
<keyword evidence="3" id="KW-1003">Cell membrane</keyword>
<dbReference type="AlphaFoldDB" id="A0A3B1K859"/>
<accession>A0A3B1K859</accession>
<reference evidence="15" key="1">
    <citation type="submission" date="2013-03" db="EMBL/GenBank/DDBJ databases">
        <authorList>
            <person name="Jeffery W."/>
            <person name="Warren W."/>
            <person name="Wilson R.K."/>
        </authorList>
    </citation>
    <scope>NUCLEOTIDE SEQUENCE</scope>
    <source>
        <strain evidence="15">female</strain>
    </source>
</reference>
<dbReference type="FunFam" id="3.10.250.10:FF:000002">
    <property type="entry name" value="Scavenger receptor cysteine-rich type 1 protein M130"/>
    <property type="match status" value="1"/>
</dbReference>
<proteinExistence type="predicted"/>
<protein>
    <submittedName>
        <fullName evidence="14">Si:ch211-161n3.4</fullName>
    </submittedName>
</protein>
<dbReference type="GO" id="GO:0005737">
    <property type="term" value="C:cytoplasm"/>
    <property type="evidence" value="ECO:0007669"/>
    <property type="project" value="UniProtKB-ARBA"/>
</dbReference>
<keyword evidence="7" id="KW-0677">Repeat</keyword>
<evidence type="ECO:0000256" key="6">
    <source>
        <dbReference type="ARBA" id="ARBA00022729"/>
    </source>
</evidence>
<evidence type="ECO:0000256" key="7">
    <source>
        <dbReference type="ARBA" id="ARBA00022737"/>
    </source>
</evidence>
<dbReference type="FunFam" id="3.10.250.10:FF:000012">
    <property type="entry name" value="CD163 molecule like 1"/>
    <property type="match status" value="1"/>
</dbReference>
<dbReference type="GO" id="GO:0005576">
    <property type="term" value="C:extracellular region"/>
    <property type="evidence" value="ECO:0007669"/>
    <property type="project" value="UniProtKB-SubCell"/>
</dbReference>
<keyword evidence="9" id="KW-0472">Membrane</keyword>
<evidence type="ECO:0000256" key="8">
    <source>
        <dbReference type="ARBA" id="ARBA00022989"/>
    </source>
</evidence>
<dbReference type="PROSITE" id="PS00420">
    <property type="entry name" value="SRCR_1"/>
    <property type="match status" value="2"/>
</dbReference>
<evidence type="ECO:0000256" key="4">
    <source>
        <dbReference type="ARBA" id="ARBA00022525"/>
    </source>
</evidence>
<feature type="disulfide bond" evidence="12">
    <location>
        <begin position="378"/>
        <end position="388"/>
    </location>
</feature>
<dbReference type="FunFam" id="3.10.250.10:FF:000016">
    <property type="entry name" value="Scavenger receptor cysteine-rich protein type 12"/>
    <property type="match status" value="1"/>
</dbReference>
<keyword evidence="10 12" id="KW-1015">Disulfide bond</keyword>
<organism evidence="14 15">
    <name type="scientific">Astyanax mexicanus</name>
    <name type="common">Blind cave fish</name>
    <name type="synonym">Astyanax fasciatus mexicanus</name>
    <dbReference type="NCBI Taxonomy" id="7994"/>
    <lineage>
        <taxon>Eukaryota</taxon>
        <taxon>Metazoa</taxon>
        <taxon>Chordata</taxon>
        <taxon>Craniata</taxon>
        <taxon>Vertebrata</taxon>
        <taxon>Euteleostomi</taxon>
        <taxon>Actinopterygii</taxon>
        <taxon>Neopterygii</taxon>
        <taxon>Teleostei</taxon>
        <taxon>Ostariophysi</taxon>
        <taxon>Characiformes</taxon>
        <taxon>Characoidei</taxon>
        <taxon>Acestrorhamphidae</taxon>
        <taxon>Acestrorhamphinae</taxon>
        <taxon>Astyanax</taxon>
    </lineage>
</organism>
<dbReference type="SMART" id="SM00202">
    <property type="entry name" value="SR"/>
    <property type="match status" value="7"/>
</dbReference>
<dbReference type="SUPFAM" id="SSF56487">
    <property type="entry name" value="SRCR-like"/>
    <property type="match status" value="7"/>
</dbReference>
<feature type="disulfide bond" evidence="12">
    <location>
        <begin position="630"/>
        <end position="640"/>
    </location>
</feature>
<dbReference type="GO" id="GO:0005886">
    <property type="term" value="C:plasma membrane"/>
    <property type="evidence" value="ECO:0007669"/>
    <property type="project" value="UniProtKB-SubCell"/>
</dbReference>
<keyword evidence="11" id="KW-0325">Glycoprotein</keyword>
<keyword evidence="6" id="KW-0732">Signal</keyword>
<reference evidence="14" key="4">
    <citation type="submission" date="2025-09" db="UniProtKB">
        <authorList>
            <consortium name="Ensembl"/>
        </authorList>
    </citation>
    <scope>IDENTIFICATION</scope>
</reference>
<dbReference type="Proteomes" id="UP000018467">
    <property type="component" value="Unassembled WGS sequence"/>
</dbReference>
<evidence type="ECO:0000256" key="1">
    <source>
        <dbReference type="ARBA" id="ARBA00004251"/>
    </source>
</evidence>
<dbReference type="FunFam" id="3.10.250.10:FF:000009">
    <property type="entry name" value="WC1"/>
    <property type="match status" value="1"/>
</dbReference>
<feature type="disulfide bond" evidence="12">
    <location>
        <begin position="532"/>
        <end position="542"/>
    </location>
</feature>
<feature type="disulfide bond" evidence="12">
    <location>
        <begin position="501"/>
        <end position="562"/>
    </location>
</feature>
<keyword evidence="4" id="KW-0964">Secreted</keyword>
<evidence type="ECO:0000313" key="15">
    <source>
        <dbReference type="Proteomes" id="UP000018467"/>
    </source>
</evidence>
<keyword evidence="5" id="KW-0812">Transmembrane</keyword>
<dbReference type="PANTHER" id="PTHR19331:SF468">
    <property type="entry name" value="SCAVENGER RECEPTOR CYSTEINE-RICH TYPE 1 PROTEIN M160"/>
    <property type="match status" value="1"/>
</dbReference>
<dbReference type="InterPro" id="IPR036772">
    <property type="entry name" value="SRCR-like_dom_sf"/>
</dbReference>
<dbReference type="PANTHER" id="PTHR19331">
    <property type="entry name" value="SCAVENGER RECEPTOR DOMAIN-CONTAINING"/>
    <property type="match status" value="1"/>
</dbReference>
<dbReference type="FunFam" id="3.10.250.10:FF:000013">
    <property type="entry name" value="CD163 molecule like 1"/>
    <property type="match status" value="1"/>
</dbReference>
<evidence type="ECO:0000256" key="5">
    <source>
        <dbReference type="ARBA" id="ARBA00022692"/>
    </source>
</evidence>
<feature type="disulfide bond" evidence="12">
    <location>
        <begin position="65"/>
        <end position="129"/>
    </location>
</feature>
<feature type="domain" description="SRCR" evidence="13">
    <location>
        <begin position="565"/>
        <end position="662"/>
    </location>
</feature>
<dbReference type="InParanoid" id="A0A3B1K859"/>
<evidence type="ECO:0000256" key="2">
    <source>
        <dbReference type="ARBA" id="ARBA00004613"/>
    </source>
</evidence>
<comment type="caution">
    <text evidence="12">Lacks conserved residue(s) required for the propagation of feature annotation.</text>
</comment>
<feature type="disulfide bond" evidence="12">
    <location>
        <begin position="701"/>
        <end position="765"/>
    </location>
</feature>
<feature type="domain" description="SRCR" evidence="13">
    <location>
        <begin position="40"/>
        <end position="129"/>
    </location>
</feature>
<dbReference type="InterPro" id="IPR001190">
    <property type="entry name" value="SRCR"/>
</dbReference>
<feature type="domain" description="SRCR" evidence="13">
    <location>
        <begin position="215"/>
        <end position="315"/>
    </location>
</feature>
<evidence type="ECO:0000259" key="13">
    <source>
        <dbReference type="PROSITE" id="PS50287"/>
    </source>
</evidence>
<dbReference type="FunFam" id="3.10.250.10:FF:000004">
    <property type="entry name" value="Scavenger receptor cysteine-rich type 1 protein M130"/>
    <property type="match status" value="1"/>
</dbReference>
<dbReference type="PRINTS" id="PR00258">
    <property type="entry name" value="SPERACTRCPTR"/>
</dbReference>
<feature type="disulfide bond" evidence="12">
    <location>
        <begin position="184"/>
        <end position="194"/>
    </location>
</feature>